<dbReference type="GO" id="GO:0043571">
    <property type="term" value="P:maintenance of CRISPR repeat elements"/>
    <property type="evidence" value="ECO:0007669"/>
    <property type="project" value="InterPro"/>
</dbReference>
<proteinExistence type="predicted"/>
<sequence>MDDLTKKILILLMTGVSLGFTYSPNRQFKVLKAAAREWKKINEESLKKQIRALYHSRLIKVKQNSDGSLTYVLTDKGKAKVLTYYFQTMKVKKGSWDGKWRIVVFDIPEKRKVERNAFRNKIKELGFYELQKSVFVLPYPCGDELNFIIEFFNLRKYVRLGLLENIDNELHLKKIFHLL</sequence>
<dbReference type="Gene3D" id="3.30.70.2650">
    <property type="match status" value="1"/>
</dbReference>
<dbReference type="NCBIfam" id="TIGR01573">
    <property type="entry name" value="cas2"/>
    <property type="match status" value="1"/>
</dbReference>
<dbReference type="AlphaFoldDB" id="A0A2M6T152"/>
<keyword evidence="4" id="KW-0378">Hydrolase</keyword>
<dbReference type="SUPFAM" id="SSF143430">
    <property type="entry name" value="TTP0101/SSO1404-like"/>
    <property type="match status" value="1"/>
</dbReference>
<dbReference type="Pfam" id="PF20803">
    <property type="entry name" value="PaaX_M"/>
    <property type="match status" value="1"/>
</dbReference>
<evidence type="ECO:0000256" key="1">
    <source>
        <dbReference type="ARBA" id="ARBA00022722"/>
    </source>
</evidence>
<comment type="caution">
    <text evidence="8">The sequence shown here is derived from an EMBL/GenBank/DDBJ whole genome shotgun (WGS) entry which is preliminary data.</text>
</comment>
<dbReference type="InterPro" id="IPR048846">
    <property type="entry name" value="PaaX-like_central"/>
</dbReference>
<evidence type="ECO:0000256" key="6">
    <source>
        <dbReference type="ARBA" id="ARBA00023118"/>
    </source>
</evidence>
<feature type="domain" description="Transcriptional repressor PaaX-like central Cas2-like" evidence="7">
    <location>
        <begin position="95"/>
        <end position="160"/>
    </location>
</feature>
<evidence type="ECO:0000313" key="8">
    <source>
        <dbReference type="EMBL" id="PIS38933.1"/>
    </source>
</evidence>
<keyword evidence="2" id="KW-0479">Metal-binding</keyword>
<dbReference type="InterPro" id="IPR021127">
    <property type="entry name" value="CRISPR_associated_Cas2"/>
</dbReference>
<keyword evidence="3 8" id="KW-0255">Endonuclease</keyword>
<dbReference type="GO" id="GO:0006351">
    <property type="term" value="P:DNA-templated transcription"/>
    <property type="evidence" value="ECO:0007669"/>
    <property type="project" value="TreeGrafter"/>
</dbReference>
<reference evidence="9" key="1">
    <citation type="submission" date="2017-09" db="EMBL/GenBank/DDBJ databases">
        <title>Depth-based differentiation of microbial function through sediment-hosted aquifers and enrichment of novel symbionts in the deep terrestrial subsurface.</title>
        <authorList>
            <person name="Probst A.J."/>
            <person name="Ladd B."/>
            <person name="Jarett J.K."/>
            <person name="Geller-Mcgrath D.E."/>
            <person name="Sieber C.M.K."/>
            <person name="Emerson J.B."/>
            <person name="Anantharaman K."/>
            <person name="Thomas B.C."/>
            <person name="Malmstrom R."/>
            <person name="Stieglmeier M."/>
            <person name="Klingl A."/>
            <person name="Woyke T."/>
            <person name="Ryan C.M."/>
            <person name="Banfield J.F."/>
        </authorList>
    </citation>
    <scope>NUCLEOTIDE SEQUENCE [LARGE SCALE GENOMIC DNA]</scope>
</reference>
<evidence type="ECO:0000256" key="5">
    <source>
        <dbReference type="ARBA" id="ARBA00022842"/>
    </source>
</evidence>
<dbReference type="EMBL" id="PEYE01000022">
    <property type="protein sequence ID" value="PIS38933.1"/>
    <property type="molecule type" value="Genomic_DNA"/>
</dbReference>
<evidence type="ECO:0000256" key="2">
    <source>
        <dbReference type="ARBA" id="ARBA00022723"/>
    </source>
</evidence>
<gene>
    <name evidence="8" type="primary">cas2</name>
    <name evidence="8" type="ORF">COT34_01125</name>
</gene>
<evidence type="ECO:0000256" key="3">
    <source>
        <dbReference type="ARBA" id="ARBA00022759"/>
    </source>
</evidence>
<protein>
    <submittedName>
        <fullName evidence="8">CRISPR-associated endonuclease Cas2</fullName>
    </submittedName>
</protein>
<accession>A0A2M6T152</accession>
<evidence type="ECO:0000256" key="4">
    <source>
        <dbReference type="ARBA" id="ARBA00022801"/>
    </source>
</evidence>
<name>A0A2M6T152_9BACT</name>
<dbReference type="GO" id="GO:0004521">
    <property type="term" value="F:RNA endonuclease activity"/>
    <property type="evidence" value="ECO:0007669"/>
    <property type="project" value="InterPro"/>
</dbReference>
<dbReference type="PANTHER" id="PTHR30319">
    <property type="entry name" value="PHENYLACETIC ACID REGULATOR-RELATED TRANSCRIPTIONAL REPRESSOR"/>
    <property type="match status" value="1"/>
</dbReference>
<evidence type="ECO:0000259" key="7">
    <source>
        <dbReference type="Pfam" id="PF20803"/>
    </source>
</evidence>
<keyword evidence="1" id="KW-0540">Nuclease</keyword>
<evidence type="ECO:0000313" key="9">
    <source>
        <dbReference type="Proteomes" id="UP000229390"/>
    </source>
</evidence>
<keyword evidence="5" id="KW-0460">Magnesium</keyword>
<organism evidence="8 9">
    <name type="scientific">Candidatus Nealsonbacteria bacterium CG08_land_8_20_14_0_20_43_11</name>
    <dbReference type="NCBI Taxonomy" id="1974706"/>
    <lineage>
        <taxon>Bacteria</taxon>
        <taxon>Candidatus Nealsoniibacteriota</taxon>
    </lineage>
</organism>
<keyword evidence="6" id="KW-0051">Antiviral defense</keyword>
<dbReference type="Proteomes" id="UP000229390">
    <property type="component" value="Unassembled WGS sequence"/>
</dbReference>
<dbReference type="PANTHER" id="PTHR30319:SF1">
    <property type="entry name" value="TRANSCRIPTIONAL REPRESSOR PAAX"/>
    <property type="match status" value="1"/>
</dbReference>